<evidence type="ECO:0000313" key="1">
    <source>
        <dbReference type="EMBL" id="GAA3355910.1"/>
    </source>
</evidence>
<accession>A0ABP6RKN8</accession>
<sequence>MGFRVDPDVIGRLAFGLHGSTAGMAISSPPPEVDAGPSSAAVTALIAELVRAAAGALEITERSSAELHANGSAYAAVDADNERFFHR</sequence>
<dbReference type="RefSeq" id="WP_258347903.1">
    <property type="nucleotide sequence ID" value="NZ_BAAAYK010000038.1"/>
</dbReference>
<protein>
    <recommendedName>
        <fullName evidence="3">PE domain-containing protein</fullName>
    </recommendedName>
</protein>
<comment type="caution">
    <text evidence="1">The sequence shown here is derived from an EMBL/GenBank/DDBJ whole genome shotgun (WGS) entry which is preliminary data.</text>
</comment>
<reference evidence="2" key="1">
    <citation type="journal article" date="2019" name="Int. J. Syst. Evol. Microbiol.">
        <title>The Global Catalogue of Microorganisms (GCM) 10K type strain sequencing project: providing services to taxonomists for standard genome sequencing and annotation.</title>
        <authorList>
            <consortium name="The Broad Institute Genomics Platform"/>
            <consortium name="The Broad Institute Genome Sequencing Center for Infectious Disease"/>
            <person name="Wu L."/>
            <person name="Ma J."/>
        </authorList>
    </citation>
    <scope>NUCLEOTIDE SEQUENCE [LARGE SCALE GENOMIC DNA]</scope>
    <source>
        <strain evidence="2">JCM 9687</strain>
    </source>
</reference>
<gene>
    <name evidence="1" type="ORF">GCM10020366_17900</name>
</gene>
<organism evidence="1 2">
    <name type="scientific">Saccharopolyspora gregorii</name>
    <dbReference type="NCBI Taxonomy" id="33914"/>
    <lineage>
        <taxon>Bacteria</taxon>
        <taxon>Bacillati</taxon>
        <taxon>Actinomycetota</taxon>
        <taxon>Actinomycetes</taxon>
        <taxon>Pseudonocardiales</taxon>
        <taxon>Pseudonocardiaceae</taxon>
        <taxon>Saccharopolyspora</taxon>
    </lineage>
</organism>
<evidence type="ECO:0000313" key="2">
    <source>
        <dbReference type="Proteomes" id="UP001500483"/>
    </source>
</evidence>
<proteinExistence type="predicted"/>
<evidence type="ECO:0008006" key="3">
    <source>
        <dbReference type="Google" id="ProtNLM"/>
    </source>
</evidence>
<dbReference type="EMBL" id="BAAAYK010000038">
    <property type="protein sequence ID" value="GAA3355910.1"/>
    <property type="molecule type" value="Genomic_DNA"/>
</dbReference>
<name>A0ABP6RKN8_9PSEU</name>
<keyword evidence="2" id="KW-1185">Reference proteome</keyword>
<dbReference type="Proteomes" id="UP001500483">
    <property type="component" value="Unassembled WGS sequence"/>
</dbReference>